<dbReference type="OrthoDB" id="3039972at2759"/>
<evidence type="ECO:0000313" key="3">
    <source>
        <dbReference type="Proteomes" id="UP000017559"/>
    </source>
</evidence>
<evidence type="ECO:0000313" key="2">
    <source>
        <dbReference type="EMBL" id="ESK83289.1"/>
    </source>
</evidence>
<reference evidence="2 3" key="1">
    <citation type="journal article" date="2014" name="BMC Genomics">
        <title>Genome and secretome analysis of the hemibiotrophic fungal pathogen, Moniliophthora roreri, which causes frosty pod rot disease of cacao: mechanisms of the biotrophic and necrotrophic phases.</title>
        <authorList>
            <person name="Meinhardt L.W."/>
            <person name="Costa G.G.L."/>
            <person name="Thomazella D.P.T."/>
            <person name="Teixeira P.J.P.L."/>
            <person name="Carazzolle M.F."/>
            <person name="Schuster S.C."/>
            <person name="Carlson J.E."/>
            <person name="Guiltinan M.J."/>
            <person name="Mieczkowski P."/>
            <person name="Farmer A."/>
            <person name="Ramaraj T."/>
            <person name="Crozier J."/>
            <person name="Davis R.E."/>
            <person name="Shao J."/>
            <person name="Melnick R.L."/>
            <person name="Pereira G.A.G."/>
            <person name="Bailey B.A."/>
        </authorList>
    </citation>
    <scope>NUCLEOTIDE SEQUENCE [LARGE SCALE GENOMIC DNA]</scope>
    <source>
        <strain evidence="2 3">MCA 2997</strain>
    </source>
</reference>
<name>V2XV61_MONRO</name>
<keyword evidence="1" id="KW-1133">Transmembrane helix</keyword>
<organism evidence="2 3">
    <name type="scientific">Moniliophthora roreri (strain MCA 2997)</name>
    <name type="common">Cocoa frosty pod rot fungus</name>
    <name type="synonym">Crinipellis roreri</name>
    <dbReference type="NCBI Taxonomy" id="1381753"/>
    <lineage>
        <taxon>Eukaryota</taxon>
        <taxon>Fungi</taxon>
        <taxon>Dikarya</taxon>
        <taxon>Basidiomycota</taxon>
        <taxon>Agaricomycotina</taxon>
        <taxon>Agaricomycetes</taxon>
        <taxon>Agaricomycetidae</taxon>
        <taxon>Agaricales</taxon>
        <taxon>Marasmiineae</taxon>
        <taxon>Marasmiaceae</taxon>
        <taxon>Moniliophthora</taxon>
    </lineage>
</organism>
<keyword evidence="1" id="KW-0472">Membrane</keyword>
<keyword evidence="3" id="KW-1185">Reference proteome</keyword>
<comment type="caution">
    <text evidence="2">The sequence shown here is derived from an EMBL/GenBank/DDBJ whole genome shotgun (WGS) entry which is preliminary data.</text>
</comment>
<accession>V2XV61</accession>
<dbReference type="AlphaFoldDB" id="V2XV61"/>
<evidence type="ECO:0000256" key="1">
    <source>
        <dbReference type="SAM" id="Phobius"/>
    </source>
</evidence>
<gene>
    <name evidence="2" type="ORF">Moror_15042</name>
</gene>
<dbReference type="HOGENOM" id="CLU_134549_0_0_1"/>
<feature type="transmembrane region" description="Helical" evidence="1">
    <location>
        <begin position="12"/>
        <end position="40"/>
    </location>
</feature>
<sequence>MSSSIPEEYAGLFSVQSIILLPVSTLSVMYFVYGLYVLLFGTWVYMLRSRQNDNDRFNHKSNFIVMVALFVLTTMVIIDQTMVRVRDAIILFTAFRTGDYGPLNAYFISDVEKTATYSFGLLSNVLLNVVADYILVHSPLLLDLELQ</sequence>
<proteinExistence type="predicted"/>
<dbReference type="KEGG" id="mrr:Moror_15042"/>
<dbReference type="Proteomes" id="UP000017559">
    <property type="component" value="Unassembled WGS sequence"/>
</dbReference>
<keyword evidence="1" id="KW-0812">Transmembrane</keyword>
<protein>
    <submittedName>
        <fullName evidence="2">Uncharacterized protein</fullName>
    </submittedName>
</protein>
<dbReference type="EMBL" id="AWSO01001592">
    <property type="protein sequence ID" value="ESK83289.1"/>
    <property type="molecule type" value="Genomic_DNA"/>
</dbReference>
<feature type="transmembrane region" description="Helical" evidence="1">
    <location>
        <begin position="61"/>
        <end position="78"/>
    </location>
</feature>